<reference evidence="2" key="1">
    <citation type="submission" date="2020-05" db="EMBL/GenBank/DDBJ databases">
        <authorList>
            <person name="Chiriac C."/>
            <person name="Salcher M."/>
            <person name="Ghai R."/>
            <person name="Kavagutti S V."/>
        </authorList>
    </citation>
    <scope>NUCLEOTIDE SEQUENCE</scope>
</reference>
<dbReference type="EMBL" id="LR797518">
    <property type="protein sequence ID" value="CAB4222706.1"/>
    <property type="molecule type" value="Genomic_DNA"/>
</dbReference>
<evidence type="ECO:0000313" key="6">
    <source>
        <dbReference type="EMBL" id="CAB4222706.1"/>
    </source>
</evidence>
<dbReference type="EMBL" id="LR797369">
    <property type="protein sequence ID" value="CAB4210673.1"/>
    <property type="molecule type" value="Genomic_DNA"/>
</dbReference>
<evidence type="ECO:0000313" key="5">
    <source>
        <dbReference type="EMBL" id="CAB4210673.1"/>
    </source>
</evidence>
<organism evidence="2">
    <name type="scientific">uncultured Caudovirales phage</name>
    <dbReference type="NCBI Taxonomy" id="2100421"/>
    <lineage>
        <taxon>Viruses</taxon>
        <taxon>Duplodnaviria</taxon>
        <taxon>Heunggongvirae</taxon>
        <taxon>Uroviricota</taxon>
        <taxon>Caudoviricetes</taxon>
        <taxon>Peduoviridae</taxon>
        <taxon>Maltschvirus</taxon>
        <taxon>Maltschvirus maltsch</taxon>
    </lineage>
</organism>
<accession>A0A6J5Q583</accession>
<protein>
    <submittedName>
        <fullName evidence="2">Uncharacterized protein</fullName>
    </submittedName>
</protein>
<dbReference type="EMBL" id="LR797157">
    <property type="protein sequence ID" value="CAB4190190.1"/>
    <property type="molecule type" value="Genomic_DNA"/>
</dbReference>
<evidence type="ECO:0000313" key="4">
    <source>
        <dbReference type="EMBL" id="CAB4190190.1"/>
    </source>
</evidence>
<evidence type="ECO:0000313" key="1">
    <source>
        <dbReference type="EMBL" id="CAB4170598.1"/>
    </source>
</evidence>
<proteinExistence type="predicted"/>
<gene>
    <name evidence="3" type="ORF">UFOVP1065_71</name>
    <name evidence="4" type="ORF">UFOVP1198_40</name>
    <name evidence="5" type="ORF">UFOVP1418_32</name>
    <name evidence="7" type="ORF">UFOVP1524_118</name>
    <name evidence="6" type="ORF">UFOVP1651_118</name>
    <name evidence="1" type="ORF">UFOVP908_96</name>
    <name evidence="2" type="ORF">UFOVP990_40</name>
</gene>
<evidence type="ECO:0000313" key="2">
    <source>
        <dbReference type="EMBL" id="CAB4176505.1"/>
    </source>
</evidence>
<dbReference type="EMBL" id="LR796945">
    <property type="protein sequence ID" value="CAB4176505.1"/>
    <property type="molecule type" value="Genomic_DNA"/>
</dbReference>
<evidence type="ECO:0000313" key="3">
    <source>
        <dbReference type="EMBL" id="CAB4181896.1"/>
    </source>
</evidence>
<evidence type="ECO:0000313" key="7">
    <source>
        <dbReference type="EMBL" id="CAB5227740.1"/>
    </source>
</evidence>
<dbReference type="EMBL" id="LR798378">
    <property type="protein sequence ID" value="CAB5227740.1"/>
    <property type="molecule type" value="Genomic_DNA"/>
</dbReference>
<sequence>MAIELYPNTLPTLALRTPFSDELWVQANTGTSINANVRNITVTSNVGLGNVTINVANHVIRFSGSYTAGFNDNVKYTRIQSNTANYYYWLEATSITDVYSIAPNSNAIVFEVNSDSRTSIQVDYTLDIQYTANVSNDIITVGRVVTQNIYSAYTYLRSIYV</sequence>
<dbReference type="EMBL" id="LR796860">
    <property type="protein sequence ID" value="CAB4170598.1"/>
    <property type="molecule type" value="Genomic_DNA"/>
</dbReference>
<dbReference type="EMBL" id="LR797021">
    <property type="protein sequence ID" value="CAB4181896.1"/>
    <property type="molecule type" value="Genomic_DNA"/>
</dbReference>
<name>A0A6J5Q583_9CAUD</name>